<feature type="domain" description="ABC3 transporter permease C-terminal" evidence="7">
    <location>
        <begin position="260"/>
        <end position="379"/>
    </location>
</feature>
<evidence type="ECO:0000256" key="3">
    <source>
        <dbReference type="ARBA" id="ARBA00022692"/>
    </source>
</evidence>
<dbReference type="GO" id="GO:0005524">
    <property type="term" value="F:ATP binding"/>
    <property type="evidence" value="ECO:0007669"/>
    <property type="project" value="UniProtKB-KW"/>
</dbReference>
<reference evidence="9 10" key="1">
    <citation type="submission" date="2015-07" db="EMBL/GenBank/DDBJ databases">
        <title>Genome analysis of myxobacterium Chondromyces crocatus Cm c5 reveals a high potential for natural compound synthesis and the genetic basis for the loss of fruiting body formation.</title>
        <authorList>
            <person name="Zaburannyi N."/>
            <person name="Bunk B."/>
            <person name="Maier J."/>
            <person name="Overmann J."/>
            <person name="Mueller R."/>
        </authorList>
    </citation>
    <scope>NUCLEOTIDE SEQUENCE [LARGE SCALE GENOMIC DNA]</scope>
    <source>
        <strain evidence="9 10">Cm c5</strain>
    </source>
</reference>
<accession>A0A0K1E9M4</accession>
<dbReference type="PANTHER" id="PTHR43738">
    <property type="entry name" value="ABC TRANSPORTER, MEMBRANE PROTEIN"/>
    <property type="match status" value="1"/>
</dbReference>
<keyword evidence="4 6" id="KW-1133">Transmembrane helix</keyword>
<dbReference type="STRING" id="52.CMC5_017070"/>
<evidence type="ECO:0000256" key="2">
    <source>
        <dbReference type="ARBA" id="ARBA00022475"/>
    </source>
</evidence>
<dbReference type="Pfam" id="PF02687">
    <property type="entry name" value="FtsX"/>
    <property type="match status" value="1"/>
</dbReference>
<keyword evidence="5 6" id="KW-0472">Membrane</keyword>
<feature type="transmembrane region" description="Helical" evidence="6">
    <location>
        <begin position="20"/>
        <end position="45"/>
    </location>
</feature>
<keyword evidence="3 6" id="KW-0812">Transmembrane</keyword>
<dbReference type="InterPro" id="IPR051125">
    <property type="entry name" value="ABC-4/HrtB_transporter"/>
</dbReference>
<sequence length="388" mass="42939">MNLVSIAARNLLRNKFRTVFTVLGASVAVLAFVFIQTVVSSWNAAIEFAAKDRIATRHKISMIMPLPKRYADAIREVPGVKHVCAMQWFGGVDPKDKNNFFANMAVESKSLFDVYDEMVVSAEDKDRWLADRQGAIVGAALAKKMGLKIGDRVTLAGTIFPGEWQFNVSGIYTATRRSIDQSQFFFHYEYMNDSIPEKERDQIAWIASRLDDPTRSAEVSAAIDKIFDEKDVQTATMSERAMNMSFMAMFSAMLSALDAVSVIILLIMMMILGNTIAMGVRERTREYGVLRAVGFQPKHVRIFILGEALTVGVAAGIVGLAISYPLVELMFGRFLEENMGGMFPYFRIGPVTMVLAVLLAIGLSLLASLIPAYQAAKLSVTDALRRVA</sequence>
<dbReference type="Proteomes" id="UP000067626">
    <property type="component" value="Chromosome"/>
</dbReference>
<evidence type="ECO:0000259" key="7">
    <source>
        <dbReference type="Pfam" id="PF02687"/>
    </source>
</evidence>
<organism evidence="9 10">
    <name type="scientific">Chondromyces crocatus</name>
    <dbReference type="NCBI Taxonomy" id="52"/>
    <lineage>
        <taxon>Bacteria</taxon>
        <taxon>Pseudomonadati</taxon>
        <taxon>Myxococcota</taxon>
        <taxon>Polyangia</taxon>
        <taxon>Polyangiales</taxon>
        <taxon>Polyangiaceae</taxon>
        <taxon>Chondromyces</taxon>
    </lineage>
</organism>
<evidence type="ECO:0000259" key="8">
    <source>
        <dbReference type="Pfam" id="PF12704"/>
    </source>
</evidence>
<evidence type="ECO:0000256" key="5">
    <source>
        <dbReference type="ARBA" id="ARBA00023136"/>
    </source>
</evidence>
<dbReference type="RefSeq" id="WP_050429914.1">
    <property type="nucleotide sequence ID" value="NZ_CP012159.1"/>
</dbReference>
<dbReference type="EMBL" id="CP012159">
    <property type="protein sequence ID" value="AKT37566.1"/>
    <property type="molecule type" value="Genomic_DNA"/>
</dbReference>
<keyword evidence="9" id="KW-0067">ATP-binding</keyword>
<feature type="transmembrane region" description="Helical" evidence="6">
    <location>
        <begin position="348"/>
        <end position="370"/>
    </location>
</feature>
<dbReference type="KEGG" id="ccro:CMC5_017070"/>
<gene>
    <name evidence="9" type="ORF">CMC5_017070</name>
</gene>
<evidence type="ECO:0000256" key="4">
    <source>
        <dbReference type="ARBA" id="ARBA00022989"/>
    </source>
</evidence>
<feature type="transmembrane region" description="Helical" evidence="6">
    <location>
        <begin position="302"/>
        <end position="327"/>
    </location>
</feature>
<feature type="domain" description="MacB-like periplasmic core" evidence="8">
    <location>
        <begin position="18"/>
        <end position="225"/>
    </location>
</feature>
<dbReference type="GO" id="GO:0005886">
    <property type="term" value="C:plasma membrane"/>
    <property type="evidence" value="ECO:0007669"/>
    <property type="project" value="UniProtKB-SubCell"/>
</dbReference>
<dbReference type="InterPro" id="IPR003838">
    <property type="entry name" value="ABC3_permease_C"/>
</dbReference>
<evidence type="ECO:0000313" key="9">
    <source>
        <dbReference type="EMBL" id="AKT37566.1"/>
    </source>
</evidence>
<dbReference type="AlphaFoldDB" id="A0A0K1E9M4"/>
<keyword evidence="2" id="KW-1003">Cell membrane</keyword>
<dbReference type="OrthoDB" id="9775474at2"/>
<evidence type="ECO:0000313" key="10">
    <source>
        <dbReference type="Proteomes" id="UP000067626"/>
    </source>
</evidence>
<dbReference type="PANTHER" id="PTHR43738:SF3">
    <property type="entry name" value="ABC TRANSPORTER PERMEASE"/>
    <property type="match status" value="1"/>
</dbReference>
<proteinExistence type="predicted"/>
<keyword evidence="10" id="KW-1185">Reference proteome</keyword>
<evidence type="ECO:0000256" key="1">
    <source>
        <dbReference type="ARBA" id="ARBA00004651"/>
    </source>
</evidence>
<name>A0A0K1E9M4_CHOCO</name>
<evidence type="ECO:0000256" key="6">
    <source>
        <dbReference type="SAM" id="Phobius"/>
    </source>
</evidence>
<protein>
    <submittedName>
        <fullName evidence="9">ABC transporter ATP-binding protein</fullName>
    </submittedName>
</protein>
<feature type="transmembrane region" description="Helical" evidence="6">
    <location>
        <begin position="246"/>
        <end position="272"/>
    </location>
</feature>
<keyword evidence="9" id="KW-0547">Nucleotide-binding</keyword>
<dbReference type="InterPro" id="IPR025857">
    <property type="entry name" value="MacB_PCD"/>
</dbReference>
<dbReference type="Pfam" id="PF12704">
    <property type="entry name" value="MacB_PCD"/>
    <property type="match status" value="1"/>
</dbReference>
<comment type="subcellular location">
    <subcellularLocation>
        <location evidence="1">Cell membrane</location>
        <topology evidence="1">Multi-pass membrane protein</topology>
    </subcellularLocation>
</comment>